<feature type="domain" description="Methyltransferase type 11" evidence="1">
    <location>
        <begin position="52"/>
        <end position="148"/>
    </location>
</feature>
<dbReference type="Gene3D" id="3.40.50.150">
    <property type="entry name" value="Vaccinia Virus protein VP39"/>
    <property type="match status" value="1"/>
</dbReference>
<accession>A0A6G1FWT4</accession>
<dbReference type="Proteomes" id="UP000504638">
    <property type="component" value="Unplaced"/>
</dbReference>
<reference evidence="4" key="3">
    <citation type="submission" date="2025-04" db="UniProtKB">
        <authorList>
            <consortium name="RefSeq"/>
        </authorList>
    </citation>
    <scope>IDENTIFICATION</scope>
    <source>
        <strain evidence="4">CBS 781.70</strain>
    </source>
</reference>
<dbReference type="GO" id="GO:0032259">
    <property type="term" value="P:methylation"/>
    <property type="evidence" value="ECO:0007669"/>
    <property type="project" value="UniProtKB-KW"/>
</dbReference>
<dbReference type="InterPro" id="IPR029063">
    <property type="entry name" value="SAM-dependent_MTases_sf"/>
</dbReference>
<reference evidence="4" key="2">
    <citation type="submission" date="2020-04" db="EMBL/GenBank/DDBJ databases">
        <authorList>
            <consortium name="NCBI Genome Project"/>
        </authorList>
    </citation>
    <scope>NUCLEOTIDE SEQUENCE</scope>
    <source>
        <strain evidence="4">CBS 781.70</strain>
    </source>
</reference>
<dbReference type="GeneID" id="54420546"/>
<name>A0A6G1FWT4_9PEZI</name>
<dbReference type="PANTHER" id="PTHR44942">
    <property type="entry name" value="METHYLTRANSF_11 DOMAIN-CONTAINING PROTEIN"/>
    <property type="match status" value="1"/>
</dbReference>
<dbReference type="EMBL" id="ML975167">
    <property type="protein sequence ID" value="KAF1810198.1"/>
    <property type="molecule type" value="Genomic_DNA"/>
</dbReference>
<sequence>MAAVAPAEKTFRSFTPAEASAYAQYRMDYHPTLYNTILARHTSTGGQLRTILDVGCGPGTAVRMLATRFQQATGLDPSEGMIAGATKIGGTTGSGADITFVVGSAEELPEVRDASVDLLTAATAAHWFDMPAFWARAAQVLKPGGSVALWTSGDTAIDDSVPNAAAMQAALDALRVEHLEPYMLRGNWLVQDLYADLPLPWGVEPAVAGFHEESFLRQEWGTGAEGALPRDEFFAIGAPEVDMHTLEAVLGTASPVARWREANKDKVDTERDVVRKMRREVERLLHEGGIEKGKEFIKGGSSGVLLFVKKVA</sequence>
<evidence type="ECO:0000313" key="3">
    <source>
        <dbReference type="Proteomes" id="UP000504638"/>
    </source>
</evidence>
<dbReference type="Pfam" id="PF08241">
    <property type="entry name" value="Methyltransf_11"/>
    <property type="match status" value="1"/>
</dbReference>
<proteinExistence type="predicted"/>
<dbReference type="InterPro" id="IPR051052">
    <property type="entry name" value="Diverse_substrate_MTase"/>
</dbReference>
<dbReference type="CDD" id="cd02440">
    <property type="entry name" value="AdoMet_MTases"/>
    <property type="match status" value="1"/>
</dbReference>
<protein>
    <submittedName>
        <fullName evidence="2 4">S-adenosyl-L-methionine-dependent methyltransferase</fullName>
    </submittedName>
</protein>
<evidence type="ECO:0000313" key="2">
    <source>
        <dbReference type="EMBL" id="KAF1810198.1"/>
    </source>
</evidence>
<evidence type="ECO:0000259" key="1">
    <source>
        <dbReference type="Pfam" id="PF08241"/>
    </source>
</evidence>
<dbReference type="SUPFAM" id="SSF53335">
    <property type="entry name" value="S-adenosyl-L-methionine-dependent methyltransferases"/>
    <property type="match status" value="1"/>
</dbReference>
<organism evidence="2">
    <name type="scientific">Eremomyces bilateralis CBS 781.70</name>
    <dbReference type="NCBI Taxonomy" id="1392243"/>
    <lineage>
        <taxon>Eukaryota</taxon>
        <taxon>Fungi</taxon>
        <taxon>Dikarya</taxon>
        <taxon>Ascomycota</taxon>
        <taxon>Pezizomycotina</taxon>
        <taxon>Dothideomycetes</taxon>
        <taxon>Dothideomycetes incertae sedis</taxon>
        <taxon>Eremomycetales</taxon>
        <taxon>Eremomycetaceae</taxon>
        <taxon>Eremomyces</taxon>
    </lineage>
</organism>
<keyword evidence="2 4" id="KW-0489">Methyltransferase</keyword>
<dbReference type="PANTHER" id="PTHR44942:SF10">
    <property type="entry name" value="METHYLTRANSFERASE TYPE 11 DOMAIN-CONTAINING PROTEIN"/>
    <property type="match status" value="1"/>
</dbReference>
<dbReference type="AlphaFoldDB" id="A0A6G1FWT4"/>
<reference evidence="2 4" key="1">
    <citation type="submission" date="2020-01" db="EMBL/GenBank/DDBJ databases">
        <authorList>
            <consortium name="DOE Joint Genome Institute"/>
            <person name="Haridas S."/>
            <person name="Albert R."/>
            <person name="Binder M."/>
            <person name="Bloem J."/>
            <person name="Labutti K."/>
            <person name="Salamov A."/>
            <person name="Andreopoulos B."/>
            <person name="Baker S.E."/>
            <person name="Barry K."/>
            <person name="Bills G."/>
            <person name="Bluhm B.H."/>
            <person name="Cannon C."/>
            <person name="Castanera R."/>
            <person name="Culley D.E."/>
            <person name="Daum C."/>
            <person name="Ezra D."/>
            <person name="Gonzalez J.B."/>
            <person name="Henrissat B."/>
            <person name="Kuo A."/>
            <person name="Liang C."/>
            <person name="Lipzen A."/>
            <person name="Lutzoni F."/>
            <person name="Magnuson J."/>
            <person name="Mondo S."/>
            <person name="Nolan M."/>
            <person name="Ohm R."/>
            <person name="Pangilinan J."/>
            <person name="Park H.-J."/>
            <person name="Ramirez L."/>
            <person name="Alfaro M."/>
            <person name="Sun H."/>
            <person name="Tritt A."/>
            <person name="Yoshinaga Y."/>
            <person name="Zwiers L.-H."/>
            <person name="Turgeon B.G."/>
            <person name="Goodwin S.B."/>
            <person name="Spatafora J.W."/>
            <person name="Crous P.W."/>
            <person name="Grigoriev I.V."/>
        </authorList>
    </citation>
    <scope>NUCLEOTIDE SEQUENCE</scope>
    <source>
        <strain evidence="2 4">CBS 781.70</strain>
    </source>
</reference>
<keyword evidence="3" id="KW-1185">Reference proteome</keyword>
<evidence type="ECO:0000313" key="4">
    <source>
        <dbReference type="RefSeq" id="XP_033531829.1"/>
    </source>
</evidence>
<dbReference type="InterPro" id="IPR013216">
    <property type="entry name" value="Methyltransf_11"/>
</dbReference>
<gene>
    <name evidence="2 4" type="ORF">P152DRAFT_460700</name>
</gene>
<keyword evidence="2" id="KW-0808">Transferase</keyword>
<dbReference type="OrthoDB" id="10027013at2759"/>
<dbReference type="GO" id="GO:0008757">
    <property type="term" value="F:S-adenosylmethionine-dependent methyltransferase activity"/>
    <property type="evidence" value="ECO:0007669"/>
    <property type="project" value="InterPro"/>
</dbReference>
<dbReference type="RefSeq" id="XP_033531829.1">
    <property type="nucleotide sequence ID" value="XM_033679976.1"/>
</dbReference>